<protein>
    <submittedName>
        <fullName evidence="2">Uncharacterized protein</fullName>
    </submittedName>
</protein>
<dbReference type="EMBL" id="JAAAMI010000002">
    <property type="protein sequence ID" value="NDV42592.1"/>
    <property type="molecule type" value="Genomic_DNA"/>
</dbReference>
<dbReference type="Proteomes" id="UP000468707">
    <property type="component" value="Unassembled WGS sequence"/>
</dbReference>
<evidence type="ECO:0000313" key="2">
    <source>
        <dbReference type="EMBL" id="NDV42592.1"/>
    </source>
</evidence>
<feature type="chain" id="PRO_5026017309" evidence="1">
    <location>
        <begin position="20"/>
        <end position="196"/>
    </location>
</feature>
<evidence type="ECO:0000313" key="3">
    <source>
        <dbReference type="Proteomes" id="UP000468707"/>
    </source>
</evidence>
<organism evidence="2 3">
    <name type="scientific">Flagellimonas sediminis</name>
    <dbReference type="NCBI Taxonomy" id="2696468"/>
    <lineage>
        <taxon>Bacteria</taxon>
        <taxon>Pseudomonadati</taxon>
        <taxon>Bacteroidota</taxon>
        <taxon>Flavobacteriia</taxon>
        <taxon>Flavobacteriales</taxon>
        <taxon>Flavobacteriaceae</taxon>
        <taxon>Flagellimonas</taxon>
    </lineage>
</organism>
<evidence type="ECO:0000256" key="1">
    <source>
        <dbReference type="SAM" id="SignalP"/>
    </source>
</evidence>
<comment type="caution">
    <text evidence="2">The sequence shown here is derived from an EMBL/GenBank/DDBJ whole genome shotgun (WGS) entry which is preliminary data.</text>
</comment>
<gene>
    <name evidence="2" type="ORF">GTK07_04570</name>
</gene>
<accession>A0A6I5KW18</accession>
<dbReference type="AlphaFoldDB" id="A0A6I5KW18"/>
<keyword evidence="3" id="KW-1185">Reference proteome</keyword>
<name>A0A6I5KW18_9FLAO</name>
<keyword evidence="1" id="KW-0732">Signal</keyword>
<dbReference type="PROSITE" id="PS51257">
    <property type="entry name" value="PROKAR_LIPOPROTEIN"/>
    <property type="match status" value="1"/>
</dbReference>
<proteinExistence type="predicted"/>
<reference evidence="2 3" key="1">
    <citation type="submission" date="2020-01" db="EMBL/GenBank/DDBJ databases">
        <title>Muricauda sediminis sp.nov. 40Bstr401.</title>
        <authorList>
            <person name="Xue Z."/>
            <person name="Zhu S."/>
            <person name="Ren N."/>
            <person name="Chen T."/>
            <person name="Chen X."/>
            <person name="Chen J."/>
            <person name="Yang J."/>
        </authorList>
    </citation>
    <scope>NUCLEOTIDE SEQUENCE [LARGE SCALE GENOMIC DNA]</scope>
    <source>
        <strain evidence="2 3">40Bstr401</strain>
    </source>
</reference>
<sequence>MMKNRVFCCTLLWVFVLMGCSSDDNEPNDNQHEDYYFHFKEDGVQVSYEYQPETQVNLTGSILFDSGTNTNIASIAGMENIFESGTKNRLTIFLSDSDAIATSVRYTNVEDEGDVNPNSVFLMGYYDGQGNLYSAALNPGPKALYELATISFTEITNTQISGTFSGTLLWYDVSGGTTELLDSVVISEGMFSVPRY</sequence>
<dbReference type="RefSeq" id="WP_163633523.1">
    <property type="nucleotide sequence ID" value="NZ_JAAAMI010000002.1"/>
</dbReference>
<feature type="signal peptide" evidence="1">
    <location>
        <begin position="1"/>
        <end position="19"/>
    </location>
</feature>